<dbReference type="AlphaFoldDB" id="A0A1V6SAB7"/>
<keyword evidence="1" id="KW-0479">Metal-binding</keyword>
<dbReference type="PANTHER" id="PTHR35848:SF6">
    <property type="entry name" value="CUPIN TYPE-2 DOMAIN-CONTAINING PROTEIN"/>
    <property type="match status" value="1"/>
</dbReference>
<dbReference type="Pfam" id="PF07883">
    <property type="entry name" value="Cupin_2"/>
    <property type="match status" value="1"/>
</dbReference>
<dbReference type="GO" id="GO:0046872">
    <property type="term" value="F:metal ion binding"/>
    <property type="evidence" value="ECO:0007669"/>
    <property type="project" value="UniProtKB-KW"/>
</dbReference>
<dbReference type="InterPro" id="IPR011051">
    <property type="entry name" value="RmlC_Cupin_sf"/>
</dbReference>
<organism evidence="3 4">
    <name type="scientific">Penicillium vulpinum</name>
    <dbReference type="NCBI Taxonomy" id="29845"/>
    <lineage>
        <taxon>Eukaryota</taxon>
        <taxon>Fungi</taxon>
        <taxon>Dikarya</taxon>
        <taxon>Ascomycota</taxon>
        <taxon>Pezizomycotina</taxon>
        <taxon>Eurotiomycetes</taxon>
        <taxon>Eurotiomycetidae</taxon>
        <taxon>Eurotiales</taxon>
        <taxon>Aspergillaceae</taxon>
        <taxon>Penicillium</taxon>
    </lineage>
</organism>
<gene>
    <name evidence="3" type="ORF">PENVUL_c003G00152</name>
</gene>
<sequence length="193" mass="21324">MNLISSYSGFLHKTSLIKLFIKKPFKMCDLEEKSPTNSVVLPPSYTSITPCESFPDTTCGILTWHTLLSHPTTPTADLIADIAVCPAKTGRLCPHRHTQAEVYYILRGRGEVTIDGMKHQVTEGSTVVEMVECLGASGINPSVCPTTVYVPSNAEHGVVNTDESTELRWFYVFATSSFADVVYRFSKDEQVDL</sequence>
<dbReference type="InterPro" id="IPR051610">
    <property type="entry name" value="GPI/OXD"/>
</dbReference>
<protein>
    <recommendedName>
        <fullName evidence="2">Cupin type-2 domain-containing protein</fullName>
    </recommendedName>
</protein>
<dbReference type="InterPro" id="IPR014710">
    <property type="entry name" value="RmlC-like_jellyroll"/>
</dbReference>
<dbReference type="InterPro" id="IPR013096">
    <property type="entry name" value="Cupin_2"/>
</dbReference>
<evidence type="ECO:0000259" key="2">
    <source>
        <dbReference type="Pfam" id="PF07883"/>
    </source>
</evidence>
<evidence type="ECO:0000313" key="4">
    <source>
        <dbReference type="Proteomes" id="UP000191518"/>
    </source>
</evidence>
<dbReference type="PANTHER" id="PTHR35848">
    <property type="entry name" value="OXALATE-BINDING PROTEIN"/>
    <property type="match status" value="1"/>
</dbReference>
<dbReference type="Proteomes" id="UP000191518">
    <property type="component" value="Unassembled WGS sequence"/>
</dbReference>
<keyword evidence="4" id="KW-1185">Reference proteome</keyword>
<comment type="caution">
    <text evidence="3">The sequence shown here is derived from an EMBL/GenBank/DDBJ whole genome shotgun (WGS) entry which is preliminary data.</text>
</comment>
<evidence type="ECO:0000256" key="1">
    <source>
        <dbReference type="ARBA" id="ARBA00022723"/>
    </source>
</evidence>
<dbReference type="EMBL" id="MDYP01000003">
    <property type="protein sequence ID" value="OQE10992.1"/>
    <property type="molecule type" value="Genomic_DNA"/>
</dbReference>
<feature type="domain" description="Cupin type-2" evidence="2">
    <location>
        <begin position="94"/>
        <end position="128"/>
    </location>
</feature>
<dbReference type="Gene3D" id="2.60.120.10">
    <property type="entry name" value="Jelly Rolls"/>
    <property type="match status" value="1"/>
</dbReference>
<name>A0A1V6SAB7_9EURO</name>
<proteinExistence type="predicted"/>
<accession>A0A1V6SAB7</accession>
<reference evidence="4" key="1">
    <citation type="journal article" date="2017" name="Nat. Microbiol.">
        <title>Global analysis of biosynthetic gene clusters reveals vast potential of secondary metabolite production in Penicillium species.</title>
        <authorList>
            <person name="Nielsen J.C."/>
            <person name="Grijseels S."/>
            <person name="Prigent S."/>
            <person name="Ji B."/>
            <person name="Dainat J."/>
            <person name="Nielsen K.F."/>
            <person name="Frisvad J.C."/>
            <person name="Workman M."/>
            <person name="Nielsen J."/>
        </authorList>
    </citation>
    <scope>NUCLEOTIDE SEQUENCE [LARGE SCALE GENOMIC DNA]</scope>
    <source>
        <strain evidence="4">IBT 29486</strain>
    </source>
</reference>
<evidence type="ECO:0000313" key="3">
    <source>
        <dbReference type="EMBL" id="OQE10992.1"/>
    </source>
</evidence>
<dbReference type="SUPFAM" id="SSF51182">
    <property type="entry name" value="RmlC-like cupins"/>
    <property type="match status" value="1"/>
</dbReference>